<keyword evidence="2" id="KW-0808">Transferase</keyword>
<keyword evidence="2" id="KW-0418">Kinase</keyword>
<dbReference type="AlphaFoldDB" id="A0A1G6SJW1"/>
<protein>
    <submittedName>
        <fullName evidence="2">HPr kinase/phosphorylase</fullName>
    </submittedName>
</protein>
<evidence type="ECO:0000259" key="1">
    <source>
        <dbReference type="Pfam" id="PF07475"/>
    </source>
</evidence>
<dbReference type="InterPro" id="IPR011104">
    <property type="entry name" value="Hpr_kin/Pase_C"/>
</dbReference>
<dbReference type="GO" id="GO:0005524">
    <property type="term" value="F:ATP binding"/>
    <property type="evidence" value="ECO:0007669"/>
    <property type="project" value="InterPro"/>
</dbReference>
<dbReference type="InterPro" id="IPR027417">
    <property type="entry name" value="P-loop_NTPase"/>
</dbReference>
<proteinExistence type="predicted"/>
<dbReference type="OrthoDB" id="8326226at2"/>
<name>A0A1G6SJW1_9RHOB</name>
<accession>A0A1G6SJW1</accession>
<sequence>MSGRGVLILGPSGSGKSSLALALLALGGRLVADDRVMLMREGQRIMARAPAPIAGLIESRGVGLIRVPHAPAEITLVVDLGQTAAERLPTPRHIDVLDRSLPLVLGPLSAHLPNSIALLLSGGRIVSGDDDQPDCE</sequence>
<gene>
    <name evidence="2" type="ORF">SAMN05421538_1019</name>
</gene>
<evidence type="ECO:0000313" key="2">
    <source>
        <dbReference type="EMBL" id="SDD16964.1"/>
    </source>
</evidence>
<feature type="domain" description="HPr kinase/phosphorylase C-terminal" evidence="1">
    <location>
        <begin position="3"/>
        <end position="68"/>
    </location>
</feature>
<dbReference type="Gene3D" id="3.40.50.300">
    <property type="entry name" value="P-loop containing nucleotide triphosphate hydrolases"/>
    <property type="match status" value="1"/>
</dbReference>
<organism evidence="2 3">
    <name type="scientific">Paracoccus isoporae</name>
    <dbReference type="NCBI Taxonomy" id="591205"/>
    <lineage>
        <taxon>Bacteria</taxon>
        <taxon>Pseudomonadati</taxon>
        <taxon>Pseudomonadota</taxon>
        <taxon>Alphaproteobacteria</taxon>
        <taxon>Rhodobacterales</taxon>
        <taxon>Paracoccaceae</taxon>
        <taxon>Paracoccus</taxon>
    </lineage>
</organism>
<dbReference type="GO" id="GO:0006109">
    <property type="term" value="P:regulation of carbohydrate metabolic process"/>
    <property type="evidence" value="ECO:0007669"/>
    <property type="project" value="InterPro"/>
</dbReference>
<dbReference type="STRING" id="591205.SAMN05421538_1019"/>
<dbReference type="GO" id="GO:0000155">
    <property type="term" value="F:phosphorelay sensor kinase activity"/>
    <property type="evidence" value="ECO:0007669"/>
    <property type="project" value="InterPro"/>
</dbReference>
<dbReference type="RefSeq" id="WP_090519802.1">
    <property type="nucleotide sequence ID" value="NZ_FNAH01000001.1"/>
</dbReference>
<dbReference type="EMBL" id="FNAH01000001">
    <property type="protein sequence ID" value="SDD16964.1"/>
    <property type="molecule type" value="Genomic_DNA"/>
</dbReference>
<reference evidence="2 3" key="1">
    <citation type="submission" date="2016-10" db="EMBL/GenBank/DDBJ databases">
        <authorList>
            <person name="de Groot N.N."/>
        </authorList>
    </citation>
    <scope>NUCLEOTIDE SEQUENCE [LARGE SCALE GENOMIC DNA]</scope>
    <source>
        <strain evidence="2 3">DSM 22220</strain>
    </source>
</reference>
<dbReference type="SUPFAM" id="SSF53795">
    <property type="entry name" value="PEP carboxykinase-like"/>
    <property type="match status" value="1"/>
</dbReference>
<keyword evidence="3" id="KW-1185">Reference proteome</keyword>
<evidence type="ECO:0000313" key="3">
    <source>
        <dbReference type="Proteomes" id="UP000199344"/>
    </source>
</evidence>
<dbReference type="Proteomes" id="UP000199344">
    <property type="component" value="Unassembled WGS sequence"/>
</dbReference>
<dbReference type="Pfam" id="PF07475">
    <property type="entry name" value="Hpr_kinase_C"/>
    <property type="match status" value="1"/>
</dbReference>